<dbReference type="PROSITE" id="PS00330">
    <property type="entry name" value="HEMOLYSIN_CALCIUM"/>
    <property type="match status" value="11"/>
</dbReference>
<dbReference type="Gene3D" id="2.150.10.10">
    <property type="entry name" value="Serralysin-like metalloprotease, C-terminal"/>
    <property type="match status" value="6"/>
</dbReference>
<feature type="domain" description="Haemolysin-type calcium binding-related" evidence="9">
    <location>
        <begin position="1030"/>
        <end position="1060"/>
    </location>
</feature>
<dbReference type="RefSeq" id="WP_074809465.1">
    <property type="nucleotide sequence ID" value="NZ_FNHM01000017.1"/>
</dbReference>
<dbReference type="InterPro" id="IPR001343">
    <property type="entry name" value="Hemolysn_Ca-bd"/>
</dbReference>
<dbReference type="PRINTS" id="PR00313">
    <property type="entry name" value="CABNDNGRPT"/>
</dbReference>
<keyword evidence="6" id="KW-0106">Calcium</keyword>
<evidence type="ECO:0000256" key="4">
    <source>
        <dbReference type="ARBA" id="ARBA00022656"/>
    </source>
</evidence>
<gene>
    <name evidence="10" type="ORF">SAMN05444505_11722</name>
</gene>
<organism evidence="10 11">
    <name type="scientific">Pseudomonas syringae</name>
    <dbReference type="NCBI Taxonomy" id="317"/>
    <lineage>
        <taxon>Bacteria</taxon>
        <taxon>Pseudomonadati</taxon>
        <taxon>Pseudomonadota</taxon>
        <taxon>Gammaproteobacteria</taxon>
        <taxon>Pseudomonadales</taxon>
        <taxon>Pseudomonadaceae</taxon>
        <taxon>Pseudomonas</taxon>
    </lineage>
</organism>
<dbReference type="InterPro" id="IPR050557">
    <property type="entry name" value="RTX_toxin/Mannuronan_C5-epim"/>
</dbReference>
<evidence type="ECO:0000256" key="5">
    <source>
        <dbReference type="ARBA" id="ARBA00022737"/>
    </source>
</evidence>
<dbReference type="EMBL" id="FNHM01000017">
    <property type="protein sequence ID" value="SDO19509.1"/>
    <property type="molecule type" value="Genomic_DNA"/>
</dbReference>
<evidence type="ECO:0000259" key="9">
    <source>
        <dbReference type="Pfam" id="PF06594"/>
    </source>
</evidence>
<keyword evidence="4" id="KW-0800">Toxin</keyword>
<keyword evidence="8" id="KW-0472">Membrane</keyword>
<proteinExistence type="predicted"/>
<dbReference type="GO" id="GO:0016020">
    <property type="term" value="C:membrane"/>
    <property type="evidence" value="ECO:0007669"/>
    <property type="project" value="UniProtKB-SubCell"/>
</dbReference>
<dbReference type="InterPro" id="IPR010566">
    <property type="entry name" value="Haemolys_ca-bd"/>
</dbReference>
<keyword evidence="7" id="KW-0843">Virulence</keyword>
<protein>
    <submittedName>
        <fullName evidence="10">Ca2+-binding protein, RTX toxin-related</fullName>
    </submittedName>
</protein>
<dbReference type="GO" id="GO:0005576">
    <property type="term" value="C:extracellular region"/>
    <property type="evidence" value="ECO:0007669"/>
    <property type="project" value="UniProtKB-SubCell"/>
</dbReference>
<dbReference type="GO" id="GO:0005509">
    <property type="term" value="F:calcium ion binding"/>
    <property type="evidence" value="ECO:0007669"/>
    <property type="project" value="InterPro"/>
</dbReference>
<dbReference type="SUPFAM" id="SSF51120">
    <property type="entry name" value="beta-Roll"/>
    <property type="match status" value="7"/>
</dbReference>
<evidence type="ECO:0000256" key="1">
    <source>
        <dbReference type="ARBA" id="ARBA00004370"/>
    </source>
</evidence>
<reference evidence="10 11" key="1">
    <citation type="submission" date="2016-10" db="EMBL/GenBank/DDBJ databases">
        <authorList>
            <person name="Varghese N."/>
            <person name="Submissions S."/>
        </authorList>
    </citation>
    <scope>NUCLEOTIDE SEQUENCE [LARGE SCALE GENOMIC DNA]</scope>
    <source>
        <strain evidence="10 11">BS2122</strain>
    </source>
</reference>
<dbReference type="InterPro" id="IPR011049">
    <property type="entry name" value="Serralysin-like_metalloprot_C"/>
</dbReference>
<sequence length="1691" mass="181764">MKAVIGKVALGMTGGEIVAQIANGPLTAFGAATYHETVAGYLDPSSVDGYTYNPTDESWYAFPPSAISESWRERATLEQKAGFDLTRHFRMEHNRREETGPEKTANDRMNKEFEKGLGFVPQKDPLALDLDGDGIETLSTTSGVKFDFEGLGIKVTTGWVSPDDGILALDINNNGIIDNGSELFGVYTRLQDGSLAKDGFDALSSVDSNRDAIFDAQDLDFSKALVWRDLNSDGISQSNEMSSLLESGVLAVNLKSSISSEDSNGNLISATGSFVRTDQTTSSVGGKLSLAVNLDLAQDSHRTEFADSVPVDGGLIKLPNIDGSGRVRDLHESASLSSTLKELLVRTSSETDGAKQKQLTDELIYEWARTSDSKTIQETLQSLSSETQKISFNYSWVRDDRPPTENELKLAAYIEQLYVLEAFNNFKALNFTLSERPDKSLVLTTTTGMLSSTTVVTSTEGIISVDEKIFNFDAQQKALFTSAYTELFQSTFSQIALQTRLLQYVEQVDLNVVNGVLQKDYTDVVKLLEANYANSKSEAISDLLDIATIFGGGASSWVKLISSWSISANTPGYRTTLGTNNEDTFFLDSAGGVAEGLGGFDRIEGSSGQDIILGGGDNDYINGRDGNDIIDGGTGDDRLVGGLGSDTFTFSIGDGKDIIAAESRNETDVETVAFGEGIERDTLFFSRSTSDLIVGFGQDDQLTISGFFESSNIYSKVQSFYFNNGDILSADEVKLSLLLPGENRPVIIGYASDDSINGGDGDQRISGAAGNDVLLGGAGKDVLNGDEGNDILDGGTGNDILAGGSGSDVYNFGVGYGQDVTYDGRRELESKDILLIKGSLTLEDIYFSRTDLDLTVGLKDKPDTFTLYNFYDRAGLVNGYLIGEIRFESGGKLDLEQINSLVNTPTEASNMLHGDQSNNEINGLGGNDYIYSHAGNDILDGGLGEDTLEGGDGNDILIGGGGRNILSGGNGSDTYIYRGNSGQDFIRNLDISEARQDGLILENLLPDQVRLVRWGDDLVITPYDTNNYLVNIQQFFNGGYSKTHKIDQITFADGTKYDIARMMTEVNKGTSLSDTLVGTPDDEELFGLGGNDDIFAGSGNDFLYGGEGRDRLFGEAGDDTFNGGSGNDLMYGGEGFDTFILSRGGGIDSAPERDAPMRIQVSAGISPSEVLVSLQSGLVVTIAGTEDKIRSFWESDNPKDLMGATEVIFADGTRWGREELIERAAMASEFDDYLIGTDIGGTINGLGGDDFIVGGNGGDNLTGGFGDDSLLGEAGDDTLNGGSGNDYLKGGAGNDYLDGGEGDDGYFDVEGKNTYVFGEGHDSIGERSDSTHIELRHYSFSELSFAREGMNLAIKSFDKTTSMNIQNYFNPSQTPDSTDLTFIDSSETFSYSFENISRLVEGAKVGTEHQDNLYGGLYADKMYGLGGDDSLYGYEGRDHLNGGLGNDILTGGKGDDEIIGGAGENTIVYQRNDGADTVYQDADSNILLLGKDIKLDSLDFYRTDDNLIVRFDEKSDQQVKVIDFFGNPSNSFKGVVLGDGTVLTEQWLTGSAVPEISASKDFLPENIFTGTDGDDLLTGGANDDFLFGGAGNDFLAGGLGSDLYQINADVGHTIIHDTGGMNDVLLFNNLSIGVLTNYYKTNQDFILELNQGATKVEIKDFFAYNGSEIESFSFAEGQLPGSTFLDPAMLW</sequence>
<dbReference type="Pfam" id="PF06594">
    <property type="entry name" value="HCBP_related"/>
    <property type="match status" value="1"/>
</dbReference>
<dbReference type="Pfam" id="PF00353">
    <property type="entry name" value="HemolysinCabind"/>
    <property type="match status" value="11"/>
</dbReference>
<comment type="caution">
    <text evidence="10">The sequence shown here is derived from an EMBL/GenBank/DDBJ whole genome shotgun (WGS) entry which is preliminary data.</text>
</comment>
<keyword evidence="3" id="KW-0964">Secreted</keyword>
<name>A0AB37ZWB6_PSESX</name>
<dbReference type="PANTHER" id="PTHR38340">
    <property type="entry name" value="S-LAYER PROTEIN"/>
    <property type="match status" value="1"/>
</dbReference>
<evidence type="ECO:0000256" key="6">
    <source>
        <dbReference type="ARBA" id="ARBA00022837"/>
    </source>
</evidence>
<evidence type="ECO:0000256" key="8">
    <source>
        <dbReference type="ARBA" id="ARBA00023136"/>
    </source>
</evidence>
<dbReference type="PRINTS" id="PR01488">
    <property type="entry name" value="RTXTOXINA"/>
</dbReference>
<dbReference type="InterPro" id="IPR003995">
    <property type="entry name" value="RTX_toxin_determinant-A"/>
</dbReference>
<evidence type="ECO:0000313" key="10">
    <source>
        <dbReference type="EMBL" id="SDO19509.1"/>
    </source>
</evidence>
<dbReference type="GO" id="GO:0090729">
    <property type="term" value="F:toxin activity"/>
    <property type="evidence" value="ECO:0007669"/>
    <property type="project" value="UniProtKB-KW"/>
</dbReference>
<accession>A0AB37ZWB6</accession>
<dbReference type="Proteomes" id="UP000183853">
    <property type="component" value="Unassembled WGS sequence"/>
</dbReference>
<evidence type="ECO:0000256" key="3">
    <source>
        <dbReference type="ARBA" id="ARBA00022525"/>
    </source>
</evidence>
<evidence type="ECO:0000256" key="7">
    <source>
        <dbReference type="ARBA" id="ARBA00023026"/>
    </source>
</evidence>
<dbReference type="PANTHER" id="PTHR38340:SF1">
    <property type="entry name" value="S-LAYER PROTEIN"/>
    <property type="match status" value="1"/>
</dbReference>
<evidence type="ECO:0000256" key="2">
    <source>
        <dbReference type="ARBA" id="ARBA00004613"/>
    </source>
</evidence>
<comment type="subcellular location">
    <subcellularLocation>
        <location evidence="1">Membrane</location>
    </subcellularLocation>
    <subcellularLocation>
        <location evidence="2">Secreted</location>
    </subcellularLocation>
</comment>
<dbReference type="InterPro" id="IPR018511">
    <property type="entry name" value="Hemolysin-typ_Ca-bd_CS"/>
</dbReference>
<evidence type="ECO:0000313" key="11">
    <source>
        <dbReference type="Proteomes" id="UP000183853"/>
    </source>
</evidence>
<keyword evidence="5" id="KW-0677">Repeat</keyword>